<dbReference type="EMBL" id="CP003179">
    <property type="protein sequence ID" value="AEW04997.1"/>
    <property type="molecule type" value="Genomic_DNA"/>
</dbReference>
<dbReference type="Proteomes" id="UP000005439">
    <property type="component" value="Chromosome"/>
</dbReference>
<keyword evidence="1" id="KW-0812">Transmembrane</keyword>
<proteinExistence type="predicted"/>
<gene>
    <name evidence="2" type="ordered locus">Sulac_1500</name>
</gene>
<keyword evidence="1" id="KW-1133">Transmembrane helix</keyword>
<reference evidence="3" key="1">
    <citation type="submission" date="2011-12" db="EMBL/GenBank/DDBJ databases">
        <title>The complete genome of chromosome of Sulfobacillus acidophilus DSM 10332.</title>
        <authorList>
            <person name="Lucas S."/>
            <person name="Han J."/>
            <person name="Lapidus A."/>
            <person name="Bruce D."/>
            <person name="Goodwin L."/>
            <person name="Pitluck S."/>
            <person name="Peters L."/>
            <person name="Kyrpides N."/>
            <person name="Mavromatis K."/>
            <person name="Ivanova N."/>
            <person name="Mikhailova N."/>
            <person name="Chertkov O."/>
            <person name="Saunders E."/>
            <person name="Detter J.C."/>
            <person name="Tapia R."/>
            <person name="Han C."/>
            <person name="Land M."/>
            <person name="Hauser L."/>
            <person name="Markowitz V."/>
            <person name="Cheng J.-F."/>
            <person name="Hugenholtz P."/>
            <person name="Woyke T."/>
            <person name="Wu D."/>
            <person name="Pukall R."/>
            <person name="Gehrich-Schroeter G."/>
            <person name="Schneider S."/>
            <person name="Klenk H.-P."/>
            <person name="Eisen J.A."/>
        </authorList>
    </citation>
    <scope>NUCLEOTIDE SEQUENCE [LARGE SCALE GENOMIC DNA]</scope>
    <source>
        <strain evidence="3">ATCC 700253 / DSM 10332 / NAL</strain>
    </source>
</reference>
<name>G8TXP1_SULAD</name>
<dbReference type="HOGENOM" id="CLU_2195574_0_0_9"/>
<evidence type="ECO:0000313" key="3">
    <source>
        <dbReference type="Proteomes" id="UP000005439"/>
    </source>
</evidence>
<feature type="transmembrane region" description="Helical" evidence="1">
    <location>
        <begin position="28"/>
        <end position="53"/>
    </location>
</feature>
<reference evidence="2 3" key="2">
    <citation type="journal article" date="2012" name="Stand. Genomic Sci.">
        <title>Complete genome sequence of the moderately thermophilic mineral-sulfide-oxidizing firmicute Sulfobacillus acidophilus type strain (NAL(T)).</title>
        <authorList>
            <person name="Anderson I."/>
            <person name="Chertkov O."/>
            <person name="Chen A."/>
            <person name="Saunders E."/>
            <person name="Lapidus A."/>
            <person name="Nolan M."/>
            <person name="Lucas S."/>
            <person name="Hammon N."/>
            <person name="Deshpande S."/>
            <person name="Cheng J.F."/>
            <person name="Han C."/>
            <person name="Tapia R."/>
            <person name="Goodwin L.A."/>
            <person name="Pitluck S."/>
            <person name="Liolios K."/>
            <person name="Pagani I."/>
            <person name="Ivanova N."/>
            <person name="Mikhailova N."/>
            <person name="Pati A."/>
            <person name="Palaniappan K."/>
            <person name="Land M."/>
            <person name="Pan C."/>
            <person name="Rohde M."/>
            <person name="Pukall R."/>
            <person name="Goker M."/>
            <person name="Detter J.C."/>
            <person name="Woyke T."/>
            <person name="Bristow J."/>
            <person name="Eisen J.A."/>
            <person name="Markowitz V."/>
            <person name="Hugenholtz P."/>
            <person name="Kyrpides N.C."/>
            <person name="Klenk H.P."/>
            <person name="Mavromatis K."/>
        </authorList>
    </citation>
    <scope>NUCLEOTIDE SEQUENCE [LARGE SCALE GENOMIC DNA]</scope>
    <source>
        <strain evidence="3">ATCC 700253 / DSM 10332 / NAL</strain>
    </source>
</reference>
<accession>G8TXP1</accession>
<dbReference type="KEGG" id="sap:Sulac_1500"/>
<keyword evidence="3" id="KW-1185">Reference proteome</keyword>
<dbReference type="AlphaFoldDB" id="G8TXP1"/>
<organism evidence="2 3">
    <name type="scientific">Sulfobacillus acidophilus (strain ATCC 700253 / DSM 10332 / NAL)</name>
    <dbReference type="NCBI Taxonomy" id="679936"/>
    <lineage>
        <taxon>Bacteria</taxon>
        <taxon>Bacillati</taxon>
        <taxon>Bacillota</taxon>
        <taxon>Clostridia</taxon>
        <taxon>Eubacteriales</taxon>
        <taxon>Clostridiales Family XVII. Incertae Sedis</taxon>
        <taxon>Sulfobacillus</taxon>
    </lineage>
</organism>
<evidence type="ECO:0000256" key="1">
    <source>
        <dbReference type="SAM" id="Phobius"/>
    </source>
</evidence>
<evidence type="ECO:0000313" key="2">
    <source>
        <dbReference type="EMBL" id="AEW04997.1"/>
    </source>
</evidence>
<sequence length="108" mass="11973">MLNPPVEFPKAKTSRTSMPPRPLSVARLLFGLLVIAVITYDGWLFTAVLSAWHQTDTRAMMYYTLLGVMPPAALGLVLWMGRTSGKKSPDTLAAKARLRVIRPFDDQA</sequence>
<protein>
    <submittedName>
        <fullName evidence="2">Uncharacterized protein</fullName>
    </submittedName>
</protein>
<feature type="transmembrane region" description="Helical" evidence="1">
    <location>
        <begin position="59"/>
        <end position="79"/>
    </location>
</feature>
<keyword evidence="1" id="KW-0472">Membrane</keyword>
<dbReference type="PATRIC" id="fig|679936.5.peg.1566"/>